<evidence type="ECO:0000256" key="1">
    <source>
        <dbReference type="SAM" id="MobiDB-lite"/>
    </source>
</evidence>
<gene>
    <name evidence="2" type="ORF">TGAMA5MH_10178</name>
</gene>
<feature type="region of interest" description="Disordered" evidence="1">
    <location>
        <begin position="331"/>
        <end position="354"/>
    </location>
</feature>
<accession>A0A2K0SXS7</accession>
<name>A0A2K0SXS7_9HYPO</name>
<protein>
    <submittedName>
        <fullName evidence="2">Uncharacterized protein</fullName>
    </submittedName>
</protein>
<feature type="compositionally biased region" description="Basic and acidic residues" evidence="1">
    <location>
        <begin position="257"/>
        <end position="279"/>
    </location>
</feature>
<feature type="compositionally biased region" description="Low complexity" evidence="1">
    <location>
        <begin position="226"/>
        <end position="244"/>
    </location>
</feature>
<dbReference type="Proteomes" id="UP000236546">
    <property type="component" value="Unassembled WGS sequence"/>
</dbReference>
<dbReference type="AlphaFoldDB" id="A0A2K0SXS7"/>
<comment type="caution">
    <text evidence="2">The sequence shown here is derived from an EMBL/GenBank/DDBJ whole genome shotgun (WGS) entry which is preliminary data.</text>
</comment>
<organism evidence="2 3">
    <name type="scientific">Trichoderma gamsii</name>
    <dbReference type="NCBI Taxonomy" id="398673"/>
    <lineage>
        <taxon>Eukaryota</taxon>
        <taxon>Fungi</taxon>
        <taxon>Dikarya</taxon>
        <taxon>Ascomycota</taxon>
        <taxon>Pezizomycotina</taxon>
        <taxon>Sordariomycetes</taxon>
        <taxon>Hypocreomycetidae</taxon>
        <taxon>Hypocreales</taxon>
        <taxon>Hypocreaceae</taxon>
        <taxon>Trichoderma</taxon>
    </lineage>
</organism>
<reference evidence="2 3" key="1">
    <citation type="submission" date="2017-02" db="EMBL/GenBank/DDBJ databases">
        <title>Genomes of Trichoderma spp. with biocontrol activity.</title>
        <authorList>
            <person name="Gardiner D."/>
            <person name="Kazan K."/>
            <person name="Vos C."/>
            <person name="Harvey P."/>
        </authorList>
    </citation>
    <scope>NUCLEOTIDE SEQUENCE [LARGE SCALE GENOMIC DNA]</scope>
    <source>
        <strain evidence="2 3">A5MH</strain>
    </source>
</reference>
<evidence type="ECO:0000313" key="3">
    <source>
        <dbReference type="Proteomes" id="UP000236546"/>
    </source>
</evidence>
<sequence length="464" mass="53716">MAAPWRPRAVQPRRFETRLPSSFQPAAADLQDESITEAEARKRLSSYVVVRIDKSSPTIDDEGNFIPSTWDKASHMVLRDISQQEAKHNVRELNRETGCVSDKKSEFSSALQRQLERAHTRLDNMESDRRYIYILVQLDWKFKKVQTPTEYHGRYDKHGNKFKKRDKEWHRSKSRKERVSVTAYFKREPSSNANCVKMYGRQQGDKTGDESPLCSSRMERQHTSGSQNSRSSATSFSSFSSSDSYGNITPNSSVDDISPHRHYDEGRGRSRYRQSRDGEPFETLVAHQGPRRDSVDSHDYIPPPVPDPTRPEPKPAMDSLRRMDQRAVDEYMARSRSVRDSSRQSRLTQSPLEKQRDYLHHVSYYSSSGGEVAQLGDRLSRASLADEPGSDFREPASDHVTHHTYRQPMRQYHGDGDEELRVSESRGAVWRKQDAQRYMDNRRRFDQDLWDLGRGSPLLYSVYG</sequence>
<feature type="compositionally biased region" description="Basic and acidic residues" evidence="1">
    <location>
        <begin position="290"/>
        <end position="299"/>
    </location>
</feature>
<feature type="compositionally biased region" description="Basic and acidic residues" evidence="1">
    <location>
        <begin position="309"/>
        <end position="318"/>
    </location>
</feature>
<feature type="compositionally biased region" description="Basic and acidic residues" evidence="1">
    <location>
        <begin position="156"/>
        <end position="171"/>
    </location>
</feature>
<feature type="region of interest" description="Disordered" evidence="1">
    <location>
        <begin position="1"/>
        <end position="31"/>
    </location>
</feature>
<dbReference type="OrthoDB" id="3440029at2759"/>
<feature type="compositionally biased region" description="Basic and acidic residues" evidence="1">
    <location>
        <begin position="331"/>
        <end position="343"/>
    </location>
</feature>
<dbReference type="EMBL" id="MTYH01000115">
    <property type="protein sequence ID" value="PNP38079.1"/>
    <property type="molecule type" value="Genomic_DNA"/>
</dbReference>
<feature type="region of interest" description="Disordered" evidence="1">
    <location>
        <begin position="156"/>
        <end position="180"/>
    </location>
</feature>
<evidence type="ECO:0000313" key="2">
    <source>
        <dbReference type="EMBL" id="PNP38079.1"/>
    </source>
</evidence>
<proteinExistence type="predicted"/>
<feature type="compositionally biased region" description="Polar residues" evidence="1">
    <location>
        <begin position="245"/>
        <end position="255"/>
    </location>
</feature>
<feature type="region of interest" description="Disordered" evidence="1">
    <location>
        <begin position="201"/>
        <end position="318"/>
    </location>
</feature>